<sequence length="247" mass="27441">MRCDRLSVRESPGALVAAIGEQRAEIRQRPEMRWVGGEDRNIGVARGCAFAGCFERLGFLECSIHRASFEMLRSFARACEQEERERRSEGQGMLGRTKRRYAFVGCFVAFLFGTSTLGSAQPQGAPSPLVSISPRPLPSSQPATLEPKQIRLVRRVYAELRAGKSDTTLFDARMNELLDPASLASIKASLASYGTPSVITSAFEQITPTYKLVDYRFEFAGARTLKIRFSFDPDGKIGGLFFPKNFH</sequence>
<organism evidence="3">
    <name type="scientific">mine drainage metagenome</name>
    <dbReference type="NCBI Taxonomy" id="410659"/>
    <lineage>
        <taxon>unclassified sequences</taxon>
        <taxon>metagenomes</taxon>
        <taxon>ecological metagenomes</taxon>
    </lineage>
</organism>
<dbReference type="AlphaFoldDB" id="E6PFL1"/>
<evidence type="ECO:0000256" key="2">
    <source>
        <dbReference type="SAM" id="Phobius"/>
    </source>
</evidence>
<proteinExistence type="predicted"/>
<reference evidence="3" key="1">
    <citation type="submission" date="2009-10" db="EMBL/GenBank/DDBJ databases">
        <title>Diversity of trophic interactions inside an arsenic-rich microbial ecosystem.</title>
        <authorList>
            <person name="Bertin P.N."/>
            <person name="Heinrich-Salmeron A."/>
            <person name="Pelletier E."/>
            <person name="Goulhen-Chollet F."/>
            <person name="Arsene-Ploetze F."/>
            <person name="Gallien S."/>
            <person name="Calteau A."/>
            <person name="Vallenet D."/>
            <person name="Casiot C."/>
            <person name="Chane-Woon-Ming B."/>
            <person name="Giloteaux L."/>
            <person name="Barakat M."/>
            <person name="Bonnefoy V."/>
            <person name="Bruneel O."/>
            <person name="Chandler M."/>
            <person name="Cleiss J."/>
            <person name="Duran R."/>
            <person name="Elbaz-Poulichet F."/>
            <person name="Fonknechten N."/>
            <person name="Lauga B."/>
            <person name="Mornico D."/>
            <person name="Ortet P."/>
            <person name="Schaeffer C."/>
            <person name="Siguier P."/>
            <person name="Alexander Thil Smith A."/>
            <person name="Van Dorsselaer A."/>
            <person name="Weissenbach J."/>
            <person name="Medigue C."/>
            <person name="Le Paslier D."/>
        </authorList>
    </citation>
    <scope>NUCLEOTIDE SEQUENCE</scope>
</reference>
<evidence type="ECO:0008006" key="4">
    <source>
        <dbReference type="Google" id="ProtNLM"/>
    </source>
</evidence>
<comment type="caution">
    <text evidence="3">The sequence shown here is derived from an EMBL/GenBank/DDBJ whole genome shotgun (WGS) entry which is preliminary data.</text>
</comment>
<protein>
    <recommendedName>
        <fullName evidence="4">DUF3887 domain-containing protein</fullName>
    </recommendedName>
</protein>
<evidence type="ECO:0000313" key="3">
    <source>
        <dbReference type="EMBL" id="CBH75247.1"/>
    </source>
</evidence>
<accession>E6PFL1</accession>
<keyword evidence="2" id="KW-0812">Transmembrane</keyword>
<feature type="region of interest" description="Disordered" evidence="1">
    <location>
        <begin position="123"/>
        <end position="143"/>
    </location>
</feature>
<gene>
    <name evidence="3" type="ORF">CARN1_1572</name>
</gene>
<name>E6PFL1_9ZZZZ</name>
<dbReference type="EMBL" id="CABL01000006">
    <property type="protein sequence ID" value="CBH75247.1"/>
    <property type="molecule type" value="Genomic_DNA"/>
</dbReference>
<keyword evidence="2" id="KW-0472">Membrane</keyword>
<feature type="transmembrane region" description="Helical" evidence="2">
    <location>
        <begin position="101"/>
        <end position="120"/>
    </location>
</feature>
<keyword evidence="2" id="KW-1133">Transmembrane helix</keyword>
<evidence type="ECO:0000256" key="1">
    <source>
        <dbReference type="SAM" id="MobiDB-lite"/>
    </source>
</evidence>